<feature type="domain" description="VOC" evidence="1">
    <location>
        <begin position="13"/>
        <end position="145"/>
    </location>
</feature>
<dbReference type="Proteomes" id="UP001596189">
    <property type="component" value="Unassembled WGS sequence"/>
</dbReference>
<dbReference type="PANTHER" id="PTHR21366">
    <property type="entry name" value="GLYOXALASE FAMILY PROTEIN"/>
    <property type="match status" value="1"/>
</dbReference>
<sequence length="202" mass="22216">MIDEDVLPGRKLAVSHFGLSCLDFPLMLDFYTRVLGLTQSDGGEIESGGGTDLAFLTTDPREHHQLVLASGRRDQVVETSSVVGGSIGSNVFQVSFRVRDLDTLRGITRRLAEAGRTDQNAISHGNAWSLYVRDPEGNALEFFVDAPWYVAQPCAEPLDLSKSDEDILAETSAYCLAQPEVLPYEEWVRQTGEKIVADQAKL</sequence>
<reference evidence="3" key="1">
    <citation type="journal article" date="2019" name="Int. J. Syst. Evol. Microbiol.">
        <title>The Global Catalogue of Microorganisms (GCM) 10K type strain sequencing project: providing services to taxonomists for standard genome sequencing and annotation.</title>
        <authorList>
            <consortium name="The Broad Institute Genomics Platform"/>
            <consortium name="The Broad Institute Genome Sequencing Center for Infectious Disease"/>
            <person name="Wu L."/>
            <person name="Ma J."/>
        </authorList>
    </citation>
    <scope>NUCLEOTIDE SEQUENCE [LARGE SCALE GENOMIC DNA]</scope>
    <source>
        <strain evidence="3">KACC 14249</strain>
    </source>
</reference>
<dbReference type="Pfam" id="PF00903">
    <property type="entry name" value="Glyoxalase"/>
    <property type="match status" value="1"/>
</dbReference>
<accession>A0ABW1JF24</accession>
<dbReference type="InterPro" id="IPR004360">
    <property type="entry name" value="Glyas_Fos-R_dOase_dom"/>
</dbReference>
<comment type="caution">
    <text evidence="2">The sequence shown here is derived from an EMBL/GenBank/DDBJ whole genome shotgun (WGS) entry which is preliminary data.</text>
</comment>
<evidence type="ECO:0000259" key="1">
    <source>
        <dbReference type="PROSITE" id="PS51819"/>
    </source>
</evidence>
<proteinExistence type="predicted"/>
<organism evidence="2 3">
    <name type="scientific">Angustibacter luteus</name>
    <dbReference type="NCBI Taxonomy" id="658456"/>
    <lineage>
        <taxon>Bacteria</taxon>
        <taxon>Bacillati</taxon>
        <taxon>Actinomycetota</taxon>
        <taxon>Actinomycetes</taxon>
        <taxon>Kineosporiales</taxon>
        <taxon>Kineosporiaceae</taxon>
    </lineage>
</organism>
<dbReference type="EMBL" id="JBHSRD010000003">
    <property type="protein sequence ID" value="MFC6007497.1"/>
    <property type="molecule type" value="Genomic_DNA"/>
</dbReference>
<protein>
    <submittedName>
        <fullName evidence="2">VOC family protein</fullName>
    </submittedName>
</protein>
<keyword evidence="3" id="KW-1185">Reference proteome</keyword>
<dbReference type="RefSeq" id="WP_345716294.1">
    <property type="nucleotide sequence ID" value="NZ_BAABFP010000004.1"/>
</dbReference>
<dbReference type="InterPro" id="IPR037523">
    <property type="entry name" value="VOC_core"/>
</dbReference>
<evidence type="ECO:0000313" key="3">
    <source>
        <dbReference type="Proteomes" id="UP001596189"/>
    </source>
</evidence>
<dbReference type="PROSITE" id="PS51819">
    <property type="entry name" value="VOC"/>
    <property type="match status" value="1"/>
</dbReference>
<dbReference type="Gene3D" id="3.10.180.10">
    <property type="entry name" value="2,3-Dihydroxybiphenyl 1,2-Dioxygenase, domain 1"/>
    <property type="match status" value="1"/>
</dbReference>
<dbReference type="PANTHER" id="PTHR21366:SF14">
    <property type="entry name" value="GLYOXALASE DOMAIN-CONTAINING PROTEIN 5"/>
    <property type="match status" value="1"/>
</dbReference>
<name>A0ABW1JF24_9ACTN</name>
<evidence type="ECO:0000313" key="2">
    <source>
        <dbReference type="EMBL" id="MFC6007497.1"/>
    </source>
</evidence>
<dbReference type="InterPro" id="IPR029068">
    <property type="entry name" value="Glyas_Bleomycin-R_OHBP_Dase"/>
</dbReference>
<dbReference type="SUPFAM" id="SSF54593">
    <property type="entry name" value="Glyoxalase/Bleomycin resistance protein/Dihydroxybiphenyl dioxygenase"/>
    <property type="match status" value="1"/>
</dbReference>
<gene>
    <name evidence="2" type="ORF">ACFQDO_10190</name>
</gene>
<dbReference type="InterPro" id="IPR050383">
    <property type="entry name" value="GlyoxalaseI/FosfomycinResist"/>
</dbReference>